<dbReference type="Pfam" id="PF13185">
    <property type="entry name" value="GAF_2"/>
    <property type="match status" value="1"/>
</dbReference>
<dbReference type="InterPro" id="IPR003018">
    <property type="entry name" value="GAF"/>
</dbReference>
<dbReference type="RefSeq" id="WP_132622056.1">
    <property type="nucleotide sequence ID" value="NZ_SMKV01000010.1"/>
</dbReference>
<comment type="caution">
    <text evidence="2">The sequence shown here is derived from an EMBL/GenBank/DDBJ whole genome shotgun (WGS) entry which is preliminary data.</text>
</comment>
<name>A0A4R4UXB0_9PSEU</name>
<dbReference type="Gene3D" id="3.30.450.40">
    <property type="match status" value="1"/>
</dbReference>
<accession>A0A4R4UXB0</accession>
<feature type="domain" description="GAF" evidence="1">
    <location>
        <begin position="13"/>
        <end position="129"/>
    </location>
</feature>
<dbReference type="SUPFAM" id="SSF55781">
    <property type="entry name" value="GAF domain-like"/>
    <property type="match status" value="1"/>
</dbReference>
<gene>
    <name evidence="2" type="ORF">E1161_10360</name>
</gene>
<sequence>MRTSEIPSHADRLSELLAHVPHADMAVLGTIAPEPAVLAHTDDRARSLEVDQLRIGKGPSVEVATSQRAVLADLSQIRTYWPDFARRARELRLHSLLIVPLDPALPAGALSLYAHRSHAFDDRDEDVVRRSLPDFVRR</sequence>
<organism evidence="2 3">
    <name type="scientific">Saccharopolyspora aridisoli</name>
    <dbReference type="NCBI Taxonomy" id="2530385"/>
    <lineage>
        <taxon>Bacteria</taxon>
        <taxon>Bacillati</taxon>
        <taxon>Actinomycetota</taxon>
        <taxon>Actinomycetes</taxon>
        <taxon>Pseudonocardiales</taxon>
        <taxon>Pseudonocardiaceae</taxon>
        <taxon>Saccharopolyspora</taxon>
    </lineage>
</organism>
<evidence type="ECO:0000259" key="1">
    <source>
        <dbReference type="Pfam" id="PF13185"/>
    </source>
</evidence>
<dbReference type="InterPro" id="IPR029016">
    <property type="entry name" value="GAF-like_dom_sf"/>
</dbReference>
<dbReference type="OrthoDB" id="4929862at2"/>
<dbReference type="Proteomes" id="UP000294744">
    <property type="component" value="Unassembled WGS sequence"/>
</dbReference>
<evidence type="ECO:0000313" key="2">
    <source>
        <dbReference type="EMBL" id="TDC93413.1"/>
    </source>
</evidence>
<proteinExistence type="predicted"/>
<dbReference type="AlphaFoldDB" id="A0A4R4UXB0"/>
<reference evidence="2 3" key="1">
    <citation type="submission" date="2019-03" db="EMBL/GenBank/DDBJ databases">
        <title>Draft genome sequences of novel Actinobacteria.</title>
        <authorList>
            <person name="Sahin N."/>
            <person name="Ay H."/>
            <person name="Saygin H."/>
        </authorList>
    </citation>
    <scope>NUCLEOTIDE SEQUENCE [LARGE SCALE GENOMIC DNA]</scope>
    <source>
        <strain evidence="2 3">16K404</strain>
    </source>
</reference>
<keyword evidence="3" id="KW-1185">Reference proteome</keyword>
<protein>
    <submittedName>
        <fullName evidence="2">GAF domain-containing protein</fullName>
    </submittedName>
</protein>
<dbReference type="EMBL" id="SMKV01000010">
    <property type="protein sequence ID" value="TDC93413.1"/>
    <property type="molecule type" value="Genomic_DNA"/>
</dbReference>
<evidence type="ECO:0000313" key="3">
    <source>
        <dbReference type="Proteomes" id="UP000294744"/>
    </source>
</evidence>